<dbReference type="AlphaFoldDB" id="A0A841EVK6"/>
<name>A0A841EVK6_9BACT</name>
<proteinExistence type="predicted"/>
<gene>
    <name evidence="1" type="ORF">HNP25_002149</name>
</gene>
<dbReference type="RefSeq" id="WP_184133993.1">
    <property type="nucleotide sequence ID" value="NZ_JACHKT010000013.1"/>
</dbReference>
<evidence type="ECO:0000313" key="1">
    <source>
        <dbReference type="EMBL" id="MBB6003491.1"/>
    </source>
</evidence>
<dbReference type="Proteomes" id="UP000524404">
    <property type="component" value="Unassembled WGS sequence"/>
</dbReference>
<reference evidence="1 2" key="1">
    <citation type="submission" date="2020-08" db="EMBL/GenBank/DDBJ databases">
        <title>Functional genomics of gut bacteria from endangered species of beetles.</title>
        <authorList>
            <person name="Carlos-Shanley C."/>
        </authorList>
    </citation>
    <scope>NUCLEOTIDE SEQUENCE [LARGE SCALE GENOMIC DNA]</scope>
    <source>
        <strain evidence="1 2">S00070</strain>
    </source>
</reference>
<protein>
    <submittedName>
        <fullName evidence="1">Uncharacterized protein</fullName>
    </submittedName>
</protein>
<keyword evidence="2" id="KW-1185">Reference proteome</keyword>
<sequence length="149" mass="16662">MNYVVIKGSTSQGGNMLSDKEISQINGDANRINQSLCPDLLEKLNRILADEEVANFFYAKLYTTVLQLLFNTTKMPEDNTPLKMQDVLEPLGIKYFQYKALLQGKGKASTLNQLVHALALQGIDYSKLLHSEALIEMADDYMTQVLGKS</sequence>
<organism evidence="1 2">
    <name type="scientific">Arcicella rosea</name>
    <dbReference type="NCBI Taxonomy" id="502909"/>
    <lineage>
        <taxon>Bacteria</taxon>
        <taxon>Pseudomonadati</taxon>
        <taxon>Bacteroidota</taxon>
        <taxon>Cytophagia</taxon>
        <taxon>Cytophagales</taxon>
        <taxon>Flectobacillaceae</taxon>
        <taxon>Arcicella</taxon>
    </lineage>
</organism>
<comment type="caution">
    <text evidence="1">The sequence shown here is derived from an EMBL/GenBank/DDBJ whole genome shotgun (WGS) entry which is preliminary data.</text>
</comment>
<dbReference type="EMBL" id="JACHKT010000013">
    <property type="protein sequence ID" value="MBB6003491.1"/>
    <property type="molecule type" value="Genomic_DNA"/>
</dbReference>
<evidence type="ECO:0000313" key="2">
    <source>
        <dbReference type="Proteomes" id="UP000524404"/>
    </source>
</evidence>
<accession>A0A841EVK6</accession>